<dbReference type="AlphaFoldDB" id="A0A1V2I655"/>
<dbReference type="CDD" id="cd05233">
    <property type="entry name" value="SDR_c"/>
    <property type="match status" value="1"/>
</dbReference>
<dbReference type="InterPro" id="IPR020904">
    <property type="entry name" value="Sc_DH/Rdtase_CS"/>
</dbReference>
<dbReference type="GO" id="GO:0016491">
    <property type="term" value="F:oxidoreductase activity"/>
    <property type="evidence" value="ECO:0007669"/>
    <property type="project" value="UniProtKB-KW"/>
</dbReference>
<evidence type="ECO:0000313" key="4">
    <source>
        <dbReference type="Proteomes" id="UP000188929"/>
    </source>
</evidence>
<comment type="caution">
    <text evidence="3">The sequence shown here is derived from an EMBL/GenBank/DDBJ whole genome shotgun (WGS) entry which is preliminary data.</text>
</comment>
<dbReference type="PROSITE" id="PS00061">
    <property type="entry name" value="ADH_SHORT"/>
    <property type="match status" value="1"/>
</dbReference>
<name>A0A1V2I655_9ACTN</name>
<evidence type="ECO:0000256" key="1">
    <source>
        <dbReference type="ARBA" id="ARBA00006484"/>
    </source>
</evidence>
<dbReference type="FunFam" id="3.40.50.720:FF:000084">
    <property type="entry name" value="Short-chain dehydrogenase reductase"/>
    <property type="match status" value="1"/>
</dbReference>
<dbReference type="STRING" id="1834516.BL253_27550"/>
<keyword evidence="4" id="KW-1185">Reference proteome</keyword>
<evidence type="ECO:0000313" key="3">
    <source>
        <dbReference type="EMBL" id="ONH25368.1"/>
    </source>
</evidence>
<accession>A0A1V2I655</accession>
<dbReference type="Pfam" id="PF13561">
    <property type="entry name" value="adh_short_C2"/>
    <property type="match status" value="1"/>
</dbReference>
<dbReference type="OrthoDB" id="3213836at2"/>
<dbReference type="InterPro" id="IPR036291">
    <property type="entry name" value="NAD(P)-bd_dom_sf"/>
</dbReference>
<dbReference type="SUPFAM" id="SSF51735">
    <property type="entry name" value="NAD(P)-binding Rossmann-fold domains"/>
    <property type="match status" value="1"/>
</dbReference>
<organism evidence="3 4">
    <name type="scientific">Pseudofrankia asymbiotica</name>
    <dbReference type="NCBI Taxonomy" id="1834516"/>
    <lineage>
        <taxon>Bacteria</taxon>
        <taxon>Bacillati</taxon>
        <taxon>Actinomycetota</taxon>
        <taxon>Actinomycetes</taxon>
        <taxon>Frankiales</taxon>
        <taxon>Frankiaceae</taxon>
        <taxon>Pseudofrankia</taxon>
    </lineage>
</organism>
<comment type="similarity">
    <text evidence="1">Belongs to the short-chain dehydrogenases/reductases (SDR) family.</text>
</comment>
<reference evidence="4" key="1">
    <citation type="submission" date="2016-10" db="EMBL/GenBank/DDBJ databases">
        <title>Frankia sp. NRRL B-16386 Genome sequencing.</title>
        <authorList>
            <person name="Ghodhbane-Gtari F."/>
            <person name="Swanson E."/>
            <person name="Gueddou A."/>
            <person name="Hezbri K."/>
            <person name="Ktari K."/>
            <person name="Nouioui I."/>
            <person name="Morris K."/>
            <person name="Simpson S."/>
            <person name="Abebe-Akele F."/>
            <person name="Thomas K."/>
            <person name="Gtari M."/>
            <person name="Tisa L.S."/>
        </authorList>
    </citation>
    <scope>NUCLEOTIDE SEQUENCE [LARGE SCALE GENOMIC DNA]</scope>
    <source>
        <strain evidence="4">NRRL B-16386</strain>
    </source>
</reference>
<dbReference type="PANTHER" id="PTHR43639">
    <property type="entry name" value="OXIDOREDUCTASE, SHORT-CHAIN DEHYDROGENASE/REDUCTASE FAMILY (AFU_ORTHOLOGUE AFUA_5G02870)"/>
    <property type="match status" value="1"/>
</dbReference>
<dbReference type="PANTHER" id="PTHR43639:SF1">
    <property type="entry name" value="SHORT-CHAIN DEHYDROGENASE_REDUCTASE FAMILY PROTEIN"/>
    <property type="match status" value="1"/>
</dbReference>
<dbReference type="EMBL" id="MOMC01000060">
    <property type="protein sequence ID" value="ONH25368.1"/>
    <property type="molecule type" value="Genomic_DNA"/>
</dbReference>
<protein>
    <submittedName>
        <fullName evidence="3">Short-chain dehydrogenase</fullName>
    </submittedName>
</protein>
<proteinExistence type="inferred from homology"/>
<keyword evidence="2" id="KW-0560">Oxidoreductase</keyword>
<dbReference type="InterPro" id="IPR002347">
    <property type="entry name" value="SDR_fam"/>
</dbReference>
<dbReference type="Gene3D" id="3.40.50.720">
    <property type="entry name" value="NAD(P)-binding Rossmann-like Domain"/>
    <property type="match status" value="1"/>
</dbReference>
<sequence length="286" mass="29557">MDMTNEADGLSVLVTGGGTGIGAGVARRLASEGAWVTICGRTEATLRSTAESINDEASREAVRHHVADVTSEPDIQRVIEAAAGWRQRLDGVVANAGGGGALAPLHAQKVDEFTRVLTLNVVGTLLLVKHAVPLFARAGAGSFVAISSIAGHVTHPYFGAYPVAKAAVEELIRNAADEYGAAGVRFNAVRPGLTSTEIMSWATPGTPVYESYDENTPLGGASDVDDVAQLVSFLLSSRAGRVTGQIVNVDGGHSLRRGPDYSALVAPRFGGTDALLGKAEPARTGS</sequence>
<evidence type="ECO:0000256" key="2">
    <source>
        <dbReference type="ARBA" id="ARBA00023002"/>
    </source>
</evidence>
<dbReference type="PRINTS" id="PR00081">
    <property type="entry name" value="GDHRDH"/>
</dbReference>
<dbReference type="Proteomes" id="UP000188929">
    <property type="component" value="Unassembled WGS sequence"/>
</dbReference>
<gene>
    <name evidence="3" type="ORF">BL253_27550</name>
</gene>